<gene>
    <name evidence="1" type="ordered locus">LEUM_0095</name>
</gene>
<dbReference type="HOGENOM" id="CLU_3312179_0_0_9"/>
<sequence>MVFLEQFEKLGQDKLVSTTGGDWVSFFSNRLATKGHILK</sequence>
<protein>
    <submittedName>
        <fullName evidence="1">Uncharacterized protein</fullName>
    </submittedName>
</protein>
<dbReference type="KEGG" id="lme:LEUM_0095"/>
<keyword evidence="2" id="KW-1185">Reference proteome</keyword>
<reference evidence="1 2" key="1">
    <citation type="journal article" date="2006" name="Proc. Natl. Acad. Sci. U.S.A.">
        <title>Comparative genomics of the lactic acid bacteria.</title>
        <authorList>
            <person name="Makarova K."/>
            <person name="Slesarev A."/>
            <person name="Wolf Y."/>
            <person name="Sorokin A."/>
            <person name="Mirkin B."/>
            <person name="Koonin E."/>
            <person name="Pavlov A."/>
            <person name="Pavlova N."/>
            <person name="Karamychev V."/>
            <person name="Polouchine N."/>
            <person name="Shakhova V."/>
            <person name="Grigoriev I."/>
            <person name="Lou Y."/>
            <person name="Rohksar D."/>
            <person name="Lucas S."/>
            <person name="Huang K."/>
            <person name="Goodstein D.M."/>
            <person name="Hawkins T."/>
            <person name="Plengvidhya V."/>
            <person name="Welker D."/>
            <person name="Hughes J."/>
            <person name="Goh Y."/>
            <person name="Benson A."/>
            <person name="Baldwin K."/>
            <person name="Lee J.H."/>
            <person name="Diaz-Muniz I."/>
            <person name="Dosti B."/>
            <person name="Smeianov V."/>
            <person name="Wechter W."/>
            <person name="Barabote R."/>
            <person name="Lorca G."/>
            <person name="Altermann E."/>
            <person name="Barrangou R."/>
            <person name="Ganesan B."/>
            <person name="Xie Y."/>
            <person name="Rawsthorne H."/>
            <person name="Tamir D."/>
            <person name="Parker C."/>
            <person name="Breidt F."/>
            <person name="Broadbent J."/>
            <person name="Hutkins R."/>
            <person name="O'Sullivan D."/>
            <person name="Steele J."/>
            <person name="Unlu G."/>
            <person name="Saier M."/>
            <person name="Klaenhammer T."/>
            <person name="Richardson P."/>
            <person name="Kozyavkin S."/>
            <person name="Weimer B."/>
            <person name="Mills D."/>
        </authorList>
    </citation>
    <scope>NUCLEOTIDE SEQUENCE [LARGE SCALE GENOMIC DNA]</scope>
    <source>
        <strain evidence="2">ATCC 8293 / DSM 20343 / BCRC 11652 / CCM 1803 / JCM 6124 / NCDO 523 / NBRC 100496 / NCIMB 8023 / NCTC 12954 / NRRL B-1118 / 37Y</strain>
    </source>
</reference>
<accession>Q03ZX5</accession>
<dbReference type="Proteomes" id="UP000000362">
    <property type="component" value="Chromosome"/>
</dbReference>
<dbReference type="EMBL" id="CP000414">
    <property type="protein sequence ID" value="ABJ61247.1"/>
    <property type="molecule type" value="Genomic_DNA"/>
</dbReference>
<name>Q03ZX5_LEUMM</name>
<evidence type="ECO:0000313" key="2">
    <source>
        <dbReference type="Proteomes" id="UP000000362"/>
    </source>
</evidence>
<proteinExistence type="predicted"/>
<dbReference type="EnsemblBacteria" id="ABJ61247">
    <property type="protein sequence ID" value="ABJ61247"/>
    <property type="gene ID" value="LEUM_0095"/>
</dbReference>
<evidence type="ECO:0000313" key="1">
    <source>
        <dbReference type="EMBL" id="ABJ61247.1"/>
    </source>
</evidence>
<dbReference type="AlphaFoldDB" id="Q03ZX5"/>
<organism evidence="1 2">
    <name type="scientific">Leuconostoc mesenteroides subsp. mesenteroides (strain ATCC 8293 / DSM 20343 / BCRC 11652 / CCM 1803 / JCM 6124 / NCDO 523 / NBRC 100496 / NCIMB 8023 / NCTC 12954 / NRRL B-1118 / 37Y)</name>
    <dbReference type="NCBI Taxonomy" id="203120"/>
    <lineage>
        <taxon>Bacteria</taxon>
        <taxon>Bacillati</taxon>
        <taxon>Bacillota</taxon>
        <taxon>Bacilli</taxon>
        <taxon>Lactobacillales</taxon>
        <taxon>Lactobacillaceae</taxon>
        <taxon>Leuconostoc</taxon>
    </lineage>
</organism>